<evidence type="ECO:0000259" key="5">
    <source>
        <dbReference type="Pfam" id="PF01321"/>
    </source>
</evidence>
<protein>
    <recommendedName>
        <fullName evidence="9">Peptidase M24</fullName>
    </recommendedName>
</protein>
<feature type="domain" description="Peptidase M24 C-terminal" evidence="6">
    <location>
        <begin position="534"/>
        <end position="593"/>
    </location>
</feature>
<dbReference type="GO" id="GO:0005737">
    <property type="term" value="C:cytoplasm"/>
    <property type="evidence" value="ECO:0007669"/>
    <property type="project" value="UniProtKB-ARBA"/>
</dbReference>
<dbReference type="InterPro" id="IPR036005">
    <property type="entry name" value="Creatinase/aminopeptidase-like"/>
</dbReference>
<dbReference type="PANTHER" id="PTHR43763:SF6">
    <property type="entry name" value="XAA-PRO AMINOPEPTIDASE 1"/>
    <property type="match status" value="1"/>
</dbReference>
<dbReference type="EMBL" id="JRHC01000002">
    <property type="protein sequence ID" value="KJF43720.1"/>
    <property type="molecule type" value="Genomic_DNA"/>
</dbReference>
<dbReference type="Gene3D" id="3.40.350.10">
    <property type="entry name" value="Creatinase/prolidase N-terminal domain"/>
    <property type="match status" value="2"/>
</dbReference>
<dbReference type="FunFam" id="3.90.230.10:FF:000009">
    <property type="entry name" value="xaa-Pro aminopeptidase 2"/>
    <property type="match status" value="1"/>
</dbReference>
<evidence type="ECO:0000256" key="3">
    <source>
        <dbReference type="ARBA" id="ARBA00022801"/>
    </source>
</evidence>
<comment type="caution">
    <text evidence="7">The sequence shown here is derived from an EMBL/GenBank/DDBJ whole genome shotgun (WGS) entry which is preliminary data.</text>
</comment>
<dbReference type="Pfam" id="PF16189">
    <property type="entry name" value="Creatinase_N_2"/>
    <property type="match status" value="1"/>
</dbReference>
<feature type="domain" description="Creatinase N-terminal" evidence="5">
    <location>
        <begin position="8"/>
        <end position="146"/>
    </location>
</feature>
<name>A0A0D8J9R8_9BACT</name>
<dbReference type="SUPFAM" id="SSF55920">
    <property type="entry name" value="Creatinase/aminopeptidase"/>
    <property type="match status" value="1"/>
</dbReference>
<dbReference type="RefSeq" id="WP_045029594.1">
    <property type="nucleotide sequence ID" value="NZ_JRHC01000002.1"/>
</dbReference>
<dbReference type="OrthoDB" id="9806388at2"/>
<evidence type="ECO:0000259" key="4">
    <source>
        <dbReference type="Pfam" id="PF00557"/>
    </source>
</evidence>
<keyword evidence="2" id="KW-0479">Metal-binding</keyword>
<evidence type="ECO:0000313" key="8">
    <source>
        <dbReference type="Proteomes" id="UP000032544"/>
    </source>
</evidence>
<dbReference type="InterPro" id="IPR000994">
    <property type="entry name" value="Pept_M24"/>
</dbReference>
<proteinExistence type="inferred from homology"/>
<comment type="similarity">
    <text evidence="1">Belongs to the peptidase M24B family.</text>
</comment>
<gene>
    <name evidence="7" type="ORF">LH29_11565</name>
</gene>
<dbReference type="Gene3D" id="3.90.230.10">
    <property type="entry name" value="Creatinase/methionine aminopeptidase superfamily"/>
    <property type="match status" value="1"/>
</dbReference>
<dbReference type="Proteomes" id="UP000032544">
    <property type="component" value="Unassembled WGS sequence"/>
</dbReference>
<dbReference type="PANTHER" id="PTHR43763">
    <property type="entry name" value="XAA-PRO AMINOPEPTIDASE 1"/>
    <property type="match status" value="1"/>
</dbReference>
<evidence type="ECO:0000256" key="2">
    <source>
        <dbReference type="ARBA" id="ARBA00022723"/>
    </source>
</evidence>
<dbReference type="Pfam" id="PF01321">
    <property type="entry name" value="Creatinase_N"/>
    <property type="match status" value="1"/>
</dbReference>
<feature type="domain" description="Peptidase M24" evidence="4">
    <location>
        <begin position="311"/>
        <end position="524"/>
    </location>
</feature>
<evidence type="ECO:0000256" key="1">
    <source>
        <dbReference type="ARBA" id="ARBA00008766"/>
    </source>
</evidence>
<dbReference type="SUPFAM" id="SSF53092">
    <property type="entry name" value="Creatinase/prolidase N-terminal domain"/>
    <property type="match status" value="1"/>
</dbReference>
<evidence type="ECO:0000313" key="7">
    <source>
        <dbReference type="EMBL" id="KJF43720.1"/>
    </source>
</evidence>
<dbReference type="InterPro" id="IPR029149">
    <property type="entry name" value="Creatin/AminoP/Spt16_N"/>
</dbReference>
<sequence length="593" mass="66281">MKTEIKQRLAALRAEMKKYGVDAWYISGTDPHSSEYLPKRWETREYISGFTGSYGLVAVTLDKAALWTDSRYFLQAKEELEGTGIEMQKLRVTDAVSPDSWLSLNLPAGSKVGLDAQSLTADAFRSLQKGFLKKDIELVETPDLLEVIWEDRPAVPNDKVFELDVKYAGVARPEKQQKIAAELASFGADIHVVSMLDELAWLYNLRGSDVPYNPVFTAFAVIGENESVLFVDPAKIDSELKSKLEADGVEVKDYTTFYNYLSEINGKTIYIDPSTLNSAAYSALSGKNELVEGTSLVAIQKAIKNETELEGFRSAMKKDGVALVECLHWLKQTIGKETITDYEFGKKLAEFRVKQANFKGESFPPIVGYKSRGALVHLHIGADDALPLEADGVVLFDSGGQYIDGTTDITRTVALGAVSDQFKTDFTLTLKGMIGLTQAKFPYGVKGCHLDILARQALWENGMNYGHGTGHGVGHFLNVHEGPMSIRLEYNENLMLPGQVLSNEPAFYREGQYGLRTENMMVCVERETTEFGRFLGFDTLTLCPIDTSLIKVDLLSDKERKWLNDYHQWVNAELKPLMEDKYHKFLDELTAEI</sequence>
<organism evidence="7 8">
    <name type="scientific">Draconibacterium sediminis</name>
    <dbReference type="NCBI Taxonomy" id="1544798"/>
    <lineage>
        <taxon>Bacteria</taxon>
        <taxon>Pseudomonadati</taxon>
        <taxon>Bacteroidota</taxon>
        <taxon>Bacteroidia</taxon>
        <taxon>Marinilabiliales</taxon>
        <taxon>Prolixibacteraceae</taxon>
        <taxon>Draconibacterium</taxon>
    </lineage>
</organism>
<evidence type="ECO:0008006" key="9">
    <source>
        <dbReference type="Google" id="ProtNLM"/>
    </source>
</evidence>
<dbReference type="Pfam" id="PF00557">
    <property type="entry name" value="Peptidase_M24"/>
    <property type="match status" value="1"/>
</dbReference>
<dbReference type="InterPro" id="IPR050422">
    <property type="entry name" value="X-Pro_aminopeptidase_P"/>
</dbReference>
<reference evidence="7 8" key="1">
    <citation type="submission" date="2014-09" db="EMBL/GenBank/DDBJ databases">
        <title>Draft Genome Sequence of Draconibacterium sp. JN14CK-3.</title>
        <authorList>
            <person name="Dong C."/>
            <person name="Lai Q."/>
            <person name="Shao Z."/>
        </authorList>
    </citation>
    <scope>NUCLEOTIDE SEQUENCE [LARGE SCALE GENOMIC DNA]</scope>
    <source>
        <strain evidence="7 8">JN14CK-3</strain>
    </source>
</reference>
<keyword evidence="3" id="KW-0378">Hydrolase</keyword>
<dbReference type="AlphaFoldDB" id="A0A0D8J9R8"/>
<dbReference type="Pfam" id="PF16188">
    <property type="entry name" value="Peptidase_M24_C"/>
    <property type="match status" value="1"/>
</dbReference>
<dbReference type="GO" id="GO:0046872">
    <property type="term" value="F:metal ion binding"/>
    <property type="evidence" value="ECO:0007669"/>
    <property type="project" value="UniProtKB-KW"/>
</dbReference>
<dbReference type="STRING" id="1544798.LH29_11565"/>
<dbReference type="PATRIC" id="fig|1544798.3.peg.2468"/>
<dbReference type="InterPro" id="IPR032416">
    <property type="entry name" value="Peptidase_M24_C"/>
</dbReference>
<keyword evidence="8" id="KW-1185">Reference proteome</keyword>
<evidence type="ECO:0000259" key="6">
    <source>
        <dbReference type="Pfam" id="PF16188"/>
    </source>
</evidence>
<dbReference type="GO" id="GO:0004177">
    <property type="term" value="F:aminopeptidase activity"/>
    <property type="evidence" value="ECO:0007669"/>
    <property type="project" value="UniProtKB-ARBA"/>
</dbReference>
<accession>A0A0D8J9R8</accession>
<dbReference type="InterPro" id="IPR000587">
    <property type="entry name" value="Creatinase_N"/>
</dbReference>